<feature type="transmembrane region" description="Helical" evidence="1">
    <location>
        <begin position="119"/>
        <end position="141"/>
    </location>
</feature>
<feature type="transmembrane region" description="Helical" evidence="1">
    <location>
        <begin position="88"/>
        <end position="113"/>
    </location>
</feature>
<keyword evidence="1" id="KW-1133">Transmembrane helix</keyword>
<sequence length="159" mass="17717">MNQSSLSKWLKWIIVIVGLCGFLVYAFVIPSLGKALLSEYPEFAYCYLPWIILVWITGVPCYVVLVFGWRIAGNIGRDRSFCMENAKLLKWIAVLAAADTGFFFVMNIVYLFLNMNHPAIVLMSLIVLVVGIAISAVSAALSHLVRKAAELQEQSDLTI</sequence>
<dbReference type="EMBL" id="VSSQ01056395">
    <property type="protein sequence ID" value="MPN10250.1"/>
    <property type="molecule type" value="Genomic_DNA"/>
</dbReference>
<feature type="transmembrane region" description="Helical" evidence="1">
    <location>
        <begin position="47"/>
        <end position="67"/>
    </location>
</feature>
<name>A0A645F8L4_9ZZZZ</name>
<organism evidence="2">
    <name type="scientific">bioreactor metagenome</name>
    <dbReference type="NCBI Taxonomy" id="1076179"/>
    <lineage>
        <taxon>unclassified sequences</taxon>
        <taxon>metagenomes</taxon>
        <taxon>ecological metagenomes</taxon>
    </lineage>
</organism>
<evidence type="ECO:0000256" key="1">
    <source>
        <dbReference type="SAM" id="Phobius"/>
    </source>
</evidence>
<dbReference type="Pfam" id="PF11188">
    <property type="entry name" value="DUF2975"/>
    <property type="match status" value="1"/>
</dbReference>
<dbReference type="AlphaFoldDB" id="A0A645F8L4"/>
<evidence type="ECO:0008006" key="3">
    <source>
        <dbReference type="Google" id="ProtNLM"/>
    </source>
</evidence>
<proteinExistence type="predicted"/>
<accession>A0A645F8L4</accession>
<dbReference type="InterPro" id="IPR021354">
    <property type="entry name" value="DUF2975"/>
</dbReference>
<protein>
    <recommendedName>
        <fullName evidence="3">DUF2975 domain-containing protein</fullName>
    </recommendedName>
</protein>
<evidence type="ECO:0000313" key="2">
    <source>
        <dbReference type="EMBL" id="MPN10250.1"/>
    </source>
</evidence>
<comment type="caution">
    <text evidence="2">The sequence shown here is derived from an EMBL/GenBank/DDBJ whole genome shotgun (WGS) entry which is preliminary data.</text>
</comment>
<keyword evidence="1" id="KW-0472">Membrane</keyword>
<keyword evidence="1" id="KW-0812">Transmembrane</keyword>
<gene>
    <name evidence="2" type="ORF">SDC9_157545</name>
</gene>
<feature type="transmembrane region" description="Helical" evidence="1">
    <location>
        <begin position="12"/>
        <end position="32"/>
    </location>
</feature>
<reference evidence="2" key="1">
    <citation type="submission" date="2019-08" db="EMBL/GenBank/DDBJ databases">
        <authorList>
            <person name="Kucharzyk K."/>
            <person name="Murdoch R.W."/>
            <person name="Higgins S."/>
            <person name="Loffler F."/>
        </authorList>
    </citation>
    <scope>NUCLEOTIDE SEQUENCE</scope>
</reference>